<feature type="chain" id="PRO_5003435768" evidence="1">
    <location>
        <begin position="19"/>
        <end position="130"/>
    </location>
</feature>
<dbReference type="AlphaFoldDB" id="G2QMV1"/>
<dbReference type="HOGENOM" id="CLU_125595_2_0_1"/>
<sequence length="130" mass="13835">MKLAALLASSLLCAGVWAAPATKSDDKSSTSEIDPHHGYVNHEGHTCEIIDEDDVKCRAGPSTEFDIVTTFNKGFKGTFICAEKGKCVLIDGLENCTWDLIYILGVPCYVSGHYTDSECGVAKLGLCSGG</sequence>
<evidence type="ECO:0000256" key="1">
    <source>
        <dbReference type="SAM" id="SignalP"/>
    </source>
</evidence>
<evidence type="ECO:0000313" key="3">
    <source>
        <dbReference type="Proteomes" id="UP000007322"/>
    </source>
</evidence>
<name>G2QMV1_THET4</name>
<dbReference type="EMBL" id="CP003007">
    <property type="protein sequence ID" value="AEO60491.1"/>
    <property type="molecule type" value="Genomic_DNA"/>
</dbReference>
<gene>
    <name evidence="2" type="ORF">MYCTH_2309722</name>
</gene>
<dbReference type="Proteomes" id="UP000007322">
    <property type="component" value="Chromosome 6"/>
</dbReference>
<proteinExistence type="predicted"/>
<dbReference type="KEGG" id="mtm:MYCTH_2309722"/>
<keyword evidence="1" id="KW-0732">Signal</keyword>
<dbReference type="RefSeq" id="XP_003665736.1">
    <property type="nucleotide sequence ID" value="XM_003665688.1"/>
</dbReference>
<dbReference type="VEuPathDB" id="FungiDB:MYCTH_2309722"/>
<evidence type="ECO:0000313" key="2">
    <source>
        <dbReference type="EMBL" id="AEO60491.1"/>
    </source>
</evidence>
<dbReference type="OMA" id="APWIAHE"/>
<feature type="signal peptide" evidence="1">
    <location>
        <begin position="1"/>
        <end position="18"/>
    </location>
</feature>
<protein>
    <submittedName>
        <fullName evidence="2">Uncharacterized protein</fullName>
    </submittedName>
</protein>
<organism evidence="2 3">
    <name type="scientific">Thermothelomyces thermophilus (strain ATCC 42464 / BCRC 31852 / DSM 1799)</name>
    <name type="common">Sporotrichum thermophile</name>
    <dbReference type="NCBI Taxonomy" id="573729"/>
    <lineage>
        <taxon>Eukaryota</taxon>
        <taxon>Fungi</taxon>
        <taxon>Dikarya</taxon>
        <taxon>Ascomycota</taxon>
        <taxon>Pezizomycotina</taxon>
        <taxon>Sordariomycetes</taxon>
        <taxon>Sordariomycetidae</taxon>
        <taxon>Sordariales</taxon>
        <taxon>Chaetomiaceae</taxon>
        <taxon>Thermothelomyces</taxon>
    </lineage>
</organism>
<reference evidence="2 3" key="1">
    <citation type="journal article" date="2011" name="Nat. Biotechnol.">
        <title>Comparative genomic analysis of the thermophilic biomass-degrading fungi Myceliophthora thermophila and Thielavia terrestris.</title>
        <authorList>
            <person name="Berka R.M."/>
            <person name="Grigoriev I.V."/>
            <person name="Otillar R."/>
            <person name="Salamov A."/>
            <person name="Grimwood J."/>
            <person name="Reid I."/>
            <person name="Ishmael N."/>
            <person name="John T."/>
            <person name="Darmond C."/>
            <person name="Moisan M.-C."/>
            <person name="Henrissat B."/>
            <person name="Coutinho P.M."/>
            <person name="Lombard V."/>
            <person name="Natvig D.O."/>
            <person name="Lindquist E."/>
            <person name="Schmutz J."/>
            <person name="Lucas S."/>
            <person name="Harris P."/>
            <person name="Powlowski J."/>
            <person name="Bellemare A."/>
            <person name="Taylor D."/>
            <person name="Butler G."/>
            <person name="de Vries R.P."/>
            <person name="Allijn I.E."/>
            <person name="van den Brink J."/>
            <person name="Ushinsky S."/>
            <person name="Storms R."/>
            <person name="Powell A.J."/>
            <person name="Paulsen I.T."/>
            <person name="Elbourne L.D.H."/>
            <person name="Baker S.E."/>
            <person name="Magnuson J."/>
            <person name="LaBoissiere S."/>
            <person name="Clutterbuck A.J."/>
            <person name="Martinez D."/>
            <person name="Wogulis M."/>
            <person name="de Leon A.L."/>
            <person name="Rey M.W."/>
            <person name="Tsang A."/>
        </authorList>
    </citation>
    <scope>NUCLEOTIDE SEQUENCE [LARGE SCALE GENOMIC DNA]</scope>
    <source>
        <strain evidence="3">ATCC 42464 / BCRC 31852 / DSM 1799</strain>
    </source>
</reference>
<dbReference type="OrthoDB" id="4584406at2759"/>
<dbReference type="InParanoid" id="G2QMV1"/>
<keyword evidence="3" id="KW-1185">Reference proteome</keyword>
<dbReference type="GeneID" id="11511527"/>
<accession>G2QMV1</accession>